<evidence type="ECO:0000313" key="6">
    <source>
        <dbReference type="Proteomes" id="UP000268469"/>
    </source>
</evidence>
<accession>A0A660SKH1</accession>
<dbReference type="PROSITE" id="PS00198">
    <property type="entry name" value="4FE4S_FER_1"/>
    <property type="match status" value="1"/>
</dbReference>
<dbReference type="Proteomes" id="UP000268469">
    <property type="component" value="Unassembled WGS sequence"/>
</dbReference>
<comment type="caution">
    <text evidence="5">The sequence shown here is derived from an EMBL/GenBank/DDBJ whole genome shotgun (WGS) entry which is preliminary data.</text>
</comment>
<dbReference type="AlphaFoldDB" id="A0A660SKH1"/>
<dbReference type="InterPro" id="IPR017900">
    <property type="entry name" value="4Fe4S_Fe_S_CS"/>
</dbReference>
<keyword evidence="3" id="KW-0411">Iron-sulfur</keyword>
<dbReference type="EMBL" id="QNBE01000014">
    <property type="protein sequence ID" value="RKX71223.1"/>
    <property type="molecule type" value="Genomic_DNA"/>
</dbReference>
<organism evidence="5 6">
    <name type="scientific">candidate division WOR-3 bacterium</name>
    <dbReference type="NCBI Taxonomy" id="2052148"/>
    <lineage>
        <taxon>Bacteria</taxon>
        <taxon>Bacteria division WOR-3</taxon>
    </lineage>
</organism>
<dbReference type="PANTHER" id="PTHR42827:SF1">
    <property type="entry name" value="IRON-SULFUR CLUSTER-BINDING PROTEIN"/>
    <property type="match status" value="1"/>
</dbReference>
<protein>
    <recommendedName>
        <fullName evidence="4">4Fe-4S ferredoxin-type domain-containing protein</fullName>
    </recommendedName>
</protein>
<name>A0A660SKH1_UNCW3</name>
<dbReference type="PROSITE" id="PS51379">
    <property type="entry name" value="4FE4S_FER_2"/>
    <property type="match status" value="1"/>
</dbReference>
<dbReference type="SUPFAM" id="SSF46548">
    <property type="entry name" value="alpha-helical ferredoxin"/>
    <property type="match status" value="1"/>
</dbReference>
<proteinExistence type="predicted"/>
<sequence>MIRKIEELLKRSGIPVFGYAKTEGIKIYGEIEPLPFAISFGMVLSRSILMTITDRPSLIYKHHYRTVNNYLDQVGLRLTELLEVSGYQALPIPASQIIDWENQFGHLSHREIARRAGLGWIGRSGLLIHPKYRAAVRFATVLTDLELPGGKELPFGCGDCFRCLEACPAQAITEDGVDLRKCYQKLREFAKIRGIGQYICGVCIKACL</sequence>
<evidence type="ECO:0000256" key="1">
    <source>
        <dbReference type="ARBA" id="ARBA00022723"/>
    </source>
</evidence>
<reference evidence="5 6" key="1">
    <citation type="submission" date="2018-06" db="EMBL/GenBank/DDBJ databases">
        <title>Extensive metabolic versatility and redundancy in microbially diverse, dynamic hydrothermal sediments.</title>
        <authorList>
            <person name="Dombrowski N."/>
            <person name="Teske A."/>
            <person name="Baker B.J."/>
        </authorList>
    </citation>
    <scope>NUCLEOTIDE SEQUENCE [LARGE SCALE GENOMIC DNA]</scope>
    <source>
        <strain evidence="5">B36_G15</strain>
    </source>
</reference>
<dbReference type="GO" id="GO:0051536">
    <property type="term" value="F:iron-sulfur cluster binding"/>
    <property type="evidence" value="ECO:0007669"/>
    <property type="project" value="UniProtKB-KW"/>
</dbReference>
<evidence type="ECO:0000256" key="3">
    <source>
        <dbReference type="ARBA" id="ARBA00023014"/>
    </source>
</evidence>
<dbReference type="InterPro" id="IPR017896">
    <property type="entry name" value="4Fe4S_Fe-S-bd"/>
</dbReference>
<keyword evidence="2" id="KW-0408">Iron</keyword>
<dbReference type="GO" id="GO:0046872">
    <property type="term" value="F:metal ion binding"/>
    <property type="evidence" value="ECO:0007669"/>
    <property type="project" value="UniProtKB-KW"/>
</dbReference>
<evidence type="ECO:0000256" key="2">
    <source>
        <dbReference type="ARBA" id="ARBA00023004"/>
    </source>
</evidence>
<evidence type="ECO:0000259" key="4">
    <source>
        <dbReference type="PROSITE" id="PS51379"/>
    </source>
</evidence>
<feature type="domain" description="4Fe-4S ferredoxin-type" evidence="4">
    <location>
        <begin position="157"/>
        <end position="177"/>
    </location>
</feature>
<gene>
    <name evidence="5" type="ORF">DRP53_02430</name>
</gene>
<evidence type="ECO:0000313" key="5">
    <source>
        <dbReference type="EMBL" id="RKX71223.1"/>
    </source>
</evidence>
<keyword evidence="1" id="KW-0479">Metal-binding</keyword>
<dbReference type="PANTHER" id="PTHR42827">
    <property type="entry name" value="IRON-SULFUR CLUSTER-BINDING PROTEIN-RELATED"/>
    <property type="match status" value="1"/>
</dbReference>